<protein>
    <submittedName>
        <fullName evidence="3">(Atlantic silverside) hypothetical protein</fullName>
    </submittedName>
</protein>
<dbReference type="EMBL" id="CAJRST010011113">
    <property type="protein sequence ID" value="CAG5926947.1"/>
    <property type="molecule type" value="Genomic_DNA"/>
</dbReference>
<sequence length="73" mass="8028">MEASPLTVLFTPPTPGSSAATMLIFILPAAFYLRLVKSVSSRSPQKIGPELHKRLARAQNKRRQRAPNATGQR</sequence>
<feature type="compositionally biased region" description="Basic residues" evidence="1">
    <location>
        <begin position="54"/>
        <end position="65"/>
    </location>
</feature>
<proteinExistence type="predicted"/>
<reference evidence="3" key="1">
    <citation type="submission" date="2021-05" db="EMBL/GenBank/DDBJ databases">
        <authorList>
            <person name="Tigano A."/>
        </authorList>
    </citation>
    <scope>NUCLEOTIDE SEQUENCE</scope>
</reference>
<comment type="caution">
    <text evidence="3">The sequence shown here is derived from an EMBL/GenBank/DDBJ whole genome shotgun (WGS) entry which is preliminary data.</text>
</comment>
<feature type="region of interest" description="Disordered" evidence="1">
    <location>
        <begin position="41"/>
        <end position="73"/>
    </location>
</feature>
<keyword evidence="2" id="KW-0472">Membrane</keyword>
<keyword evidence="2" id="KW-0812">Transmembrane</keyword>
<dbReference type="OrthoDB" id="8914976at2759"/>
<evidence type="ECO:0000313" key="3">
    <source>
        <dbReference type="EMBL" id="CAG5926947.1"/>
    </source>
</evidence>
<evidence type="ECO:0000256" key="1">
    <source>
        <dbReference type="SAM" id="MobiDB-lite"/>
    </source>
</evidence>
<dbReference type="Proteomes" id="UP000677803">
    <property type="component" value="Unassembled WGS sequence"/>
</dbReference>
<organism evidence="3 4">
    <name type="scientific">Menidia menidia</name>
    <name type="common">Atlantic silverside</name>
    <dbReference type="NCBI Taxonomy" id="238744"/>
    <lineage>
        <taxon>Eukaryota</taxon>
        <taxon>Metazoa</taxon>
        <taxon>Chordata</taxon>
        <taxon>Craniata</taxon>
        <taxon>Vertebrata</taxon>
        <taxon>Euteleostomi</taxon>
        <taxon>Actinopterygii</taxon>
        <taxon>Neopterygii</taxon>
        <taxon>Teleostei</taxon>
        <taxon>Neoteleostei</taxon>
        <taxon>Acanthomorphata</taxon>
        <taxon>Ovalentaria</taxon>
        <taxon>Atherinomorphae</taxon>
        <taxon>Atheriniformes</taxon>
        <taxon>Atherinopsidae</taxon>
        <taxon>Menidiinae</taxon>
        <taxon>Menidia</taxon>
    </lineage>
</organism>
<feature type="transmembrane region" description="Helical" evidence="2">
    <location>
        <begin position="16"/>
        <end position="36"/>
    </location>
</feature>
<dbReference type="AlphaFoldDB" id="A0A8S4AZT0"/>
<evidence type="ECO:0000313" key="4">
    <source>
        <dbReference type="Proteomes" id="UP000677803"/>
    </source>
</evidence>
<accession>A0A8S4AZT0</accession>
<name>A0A8S4AZT0_9TELE</name>
<evidence type="ECO:0000256" key="2">
    <source>
        <dbReference type="SAM" id="Phobius"/>
    </source>
</evidence>
<keyword evidence="2" id="KW-1133">Transmembrane helix</keyword>
<gene>
    <name evidence="3" type="ORF">MMEN_LOCUS11100</name>
</gene>
<keyword evidence="4" id="KW-1185">Reference proteome</keyword>